<feature type="transmembrane region" description="Helical" evidence="2">
    <location>
        <begin position="12"/>
        <end position="29"/>
    </location>
</feature>
<dbReference type="Pfam" id="PF07859">
    <property type="entry name" value="Abhydrolase_3"/>
    <property type="match status" value="1"/>
</dbReference>
<dbReference type="PANTHER" id="PTHR48081:SF8">
    <property type="entry name" value="ALPHA_BETA HYDROLASE FOLD-3 DOMAIN-CONTAINING PROTEIN-RELATED"/>
    <property type="match status" value="1"/>
</dbReference>
<dbReference type="InterPro" id="IPR050300">
    <property type="entry name" value="GDXG_lipolytic_enzyme"/>
</dbReference>
<protein>
    <submittedName>
        <fullName evidence="4">Arylesterase</fullName>
    </submittedName>
</protein>
<evidence type="ECO:0000256" key="1">
    <source>
        <dbReference type="ARBA" id="ARBA00022801"/>
    </source>
</evidence>
<proteinExistence type="predicted"/>
<dbReference type="Gene3D" id="3.40.50.1820">
    <property type="entry name" value="alpha/beta hydrolase"/>
    <property type="match status" value="1"/>
</dbReference>
<keyword evidence="2" id="KW-0812">Transmembrane</keyword>
<feature type="domain" description="Alpha/beta hydrolase fold-3" evidence="3">
    <location>
        <begin position="121"/>
        <end position="326"/>
    </location>
</feature>
<dbReference type="EMBL" id="SRMI01000012">
    <property type="protein sequence ID" value="TVY59837.1"/>
    <property type="molecule type" value="Genomic_DNA"/>
</dbReference>
<dbReference type="GO" id="GO:0016787">
    <property type="term" value="F:hydrolase activity"/>
    <property type="evidence" value="ECO:0007669"/>
    <property type="project" value="UniProtKB-KW"/>
</dbReference>
<keyword evidence="1" id="KW-0378">Hydrolase</keyword>
<comment type="caution">
    <text evidence="4">The sequence shown here is derived from an EMBL/GenBank/DDBJ whole genome shotgun (WGS) entry which is preliminary data.</text>
</comment>
<evidence type="ECO:0000313" key="4">
    <source>
        <dbReference type="EMBL" id="TVY59837.1"/>
    </source>
</evidence>
<keyword evidence="2" id="KW-0472">Membrane</keyword>
<reference evidence="4 5" key="1">
    <citation type="journal article" date="2019" name="Microbiol. Resour. Announc.">
        <title>High-quality draft genome sequence of Fusarium oxysporum f. sp. cubense strain 160527, a causal agent of Panama disease.</title>
        <authorList>
            <person name="Asai S."/>
            <person name="Ayukawa Y."/>
            <person name="Gan P."/>
            <person name="Masuda S."/>
            <person name="Komatsu K."/>
            <person name="Shirasu K."/>
            <person name="Arie T."/>
        </authorList>
    </citation>
    <scope>NUCLEOTIDE SEQUENCE [LARGE SCALE GENOMIC DNA]</scope>
    <source>
        <strain evidence="4 5">160527</strain>
    </source>
</reference>
<evidence type="ECO:0000256" key="2">
    <source>
        <dbReference type="SAM" id="Phobius"/>
    </source>
</evidence>
<evidence type="ECO:0000313" key="5">
    <source>
        <dbReference type="Proteomes" id="UP000320707"/>
    </source>
</evidence>
<gene>
    <name evidence="4" type="primary">are-3</name>
    <name evidence="4" type="ORF">Focb16_v003287</name>
</gene>
<organism evidence="4 5">
    <name type="scientific">Fusarium oxysporum f. sp. cubense</name>
    <dbReference type="NCBI Taxonomy" id="61366"/>
    <lineage>
        <taxon>Eukaryota</taxon>
        <taxon>Fungi</taxon>
        <taxon>Dikarya</taxon>
        <taxon>Ascomycota</taxon>
        <taxon>Pezizomycotina</taxon>
        <taxon>Sordariomycetes</taxon>
        <taxon>Hypocreomycetidae</taxon>
        <taxon>Hypocreales</taxon>
        <taxon>Nectriaceae</taxon>
        <taxon>Fusarium</taxon>
        <taxon>Fusarium oxysporum species complex</taxon>
    </lineage>
</organism>
<sequence length="361" mass="40296">MRRKSDKRHDDAFFMVIYVALLPGHSFRWQTSFANQPNHSLPFLLTDPAAMSWKPLALDPRVEAKWDSINSEEALAELSRIELPNSIEKEDRSFPGPNGNELVISIFRRKISTNRKRLCIYHIHGGGMIAGDRFLGVNWYFDVIDRYDVVLVTIEYRLAPANPYPAPVEDCYAGMIWTAEHADELGIDADKILTAGGSAGGGLCVAMNLLLRDRKGPKVIGQFLLTAMLDDRVDTISAHQTAHIKGWNRDADIYGWTCYLGELRETDSVSPYAAPSRATDLSGLPPTYLDVGAVDVFRDEDVKFALDLCRDGVPCEFHLWPGCTHGTDAMLPDIPVSVAANRVKKDWLERFFADNGVKLVG</sequence>
<accession>A0A559KKD8</accession>
<dbReference type="Proteomes" id="UP000320707">
    <property type="component" value="Unassembled WGS sequence"/>
</dbReference>
<dbReference type="InterPro" id="IPR029058">
    <property type="entry name" value="AB_hydrolase_fold"/>
</dbReference>
<keyword evidence="2" id="KW-1133">Transmembrane helix</keyword>
<evidence type="ECO:0000259" key="3">
    <source>
        <dbReference type="Pfam" id="PF07859"/>
    </source>
</evidence>
<name>A0A559KKD8_FUSOC</name>
<dbReference type="SUPFAM" id="SSF53474">
    <property type="entry name" value="alpha/beta-Hydrolases"/>
    <property type="match status" value="1"/>
</dbReference>
<dbReference type="AlphaFoldDB" id="A0A559KKD8"/>
<dbReference type="PANTHER" id="PTHR48081">
    <property type="entry name" value="AB HYDROLASE SUPERFAMILY PROTEIN C4A8.06C"/>
    <property type="match status" value="1"/>
</dbReference>
<dbReference type="InterPro" id="IPR013094">
    <property type="entry name" value="AB_hydrolase_3"/>
</dbReference>